<dbReference type="CDD" id="cd03048">
    <property type="entry name" value="GST_N_Ure2p_like"/>
    <property type="match status" value="1"/>
</dbReference>
<evidence type="ECO:0000313" key="6">
    <source>
        <dbReference type="Proteomes" id="UP000249464"/>
    </source>
</evidence>
<dbReference type="SUPFAM" id="SSF47616">
    <property type="entry name" value="GST C-terminal domain-like"/>
    <property type="match status" value="1"/>
</dbReference>
<dbReference type="PANTHER" id="PTHR44051">
    <property type="entry name" value="GLUTATHIONE S-TRANSFERASE-RELATED"/>
    <property type="match status" value="1"/>
</dbReference>
<feature type="domain" description="GST N-terminal" evidence="3">
    <location>
        <begin position="26"/>
        <end position="121"/>
    </location>
</feature>
<comment type="similarity">
    <text evidence="1 2">Belongs to the GST superfamily.</text>
</comment>
<dbReference type="PANTHER" id="PTHR44051:SF8">
    <property type="entry name" value="GLUTATHIONE S-TRANSFERASE GSTA"/>
    <property type="match status" value="1"/>
</dbReference>
<dbReference type="Proteomes" id="UP000249464">
    <property type="component" value="Unassembled WGS sequence"/>
</dbReference>
<dbReference type="Pfam" id="PF02798">
    <property type="entry name" value="GST_N"/>
    <property type="match status" value="1"/>
</dbReference>
<dbReference type="InterPro" id="IPR036282">
    <property type="entry name" value="Glutathione-S-Trfase_C_sf"/>
</dbReference>
<evidence type="ECO:0000313" key="5">
    <source>
        <dbReference type="EMBL" id="SGZ13679.1"/>
    </source>
</evidence>
<dbReference type="InterPro" id="IPR004046">
    <property type="entry name" value="GST_C"/>
</dbReference>
<reference evidence="5 6" key="1">
    <citation type="submission" date="2016-11" db="EMBL/GenBank/DDBJ databases">
        <authorList>
            <person name="Jaros S."/>
            <person name="Januszkiewicz K."/>
            <person name="Wedrychowicz H."/>
        </authorList>
    </citation>
    <scope>NUCLEOTIDE SEQUENCE [LARGE SCALE GENOMIC DNA]</scope>
</reference>
<feature type="domain" description="GST C-terminal" evidence="4">
    <location>
        <begin position="127"/>
        <end position="256"/>
    </location>
</feature>
<evidence type="ECO:0000259" key="3">
    <source>
        <dbReference type="PROSITE" id="PS50404"/>
    </source>
</evidence>
<evidence type="ECO:0000256" key="1">
    <source>
        <dbReference type="ARBA" id="ARBA00007409"/>
    </source>
</evidence>
<evidence type="ECO:0000259" key="4">
    <source>
        <dbReference type="PROSITE" id="PS50405"/>
    </source>
</evidence>
<dbReference type="InterPro" id="IPR036249">
    <property type="entry name" value="Thioredoxin-like_sf"/>
</dbReference>
<keyword evidence="6" id="KW-1185">Reference proteome</keyword>
<dbReference type="SFLD" id="SFLDG00358">
    <property type="entry name" value="Main_(cytGST)"/>
    <property type="match status" value="1"/>
</dbReference>
<dbReference type="PROSITE" id="PS50405">
    <property type="entry name" value="GST_CTER"/>
    <property type="match status" value="1"/>
</dbReference>
<dbReference type="InterPro" id="IPR004045">
    <property type="entry name" value="Glutathione_S-Trfase_N"/>
</dbReference>
<proteinExistence type="inferred from homology"/>
<dbReference type="STRING" id="796604.A0A2X0NBP0"/>
<gene>
    <name evidence="5" type="primary">BQ5605_C028g10586</name>
    <name evidence="5" type="ORF">BQ5605_C028G10586</name>
</gene>
<evidence type="ECO:0000256" key="2">
    <source>
        <dbReference type="RuleBase" id="RU003494"/>
    </source>
</evidence>
<dbReference type="EMBL" id="FQNC01000080">
    <property type="protein sequence ID" value="SGZ13679.1"/>
    <property type="molecule type" value="Genomic_DNA"/>
</dbReference>
<accession>A0A2X0NBP0</accession>
<name>A0A2X0NBP0_9BASI</name>
<dbReference type="PROSITE" id="PS50404">
    <property type="entry name" value="GST_NTER"/>
    <property type="match status" value="1"/>
</dbReference>
<dbReference type="InterPro" id="IPR010987">
    <property type="entry name" value="Glutathione-S-Trfase_C-like"/>
</dbReference>
<dbReference type="SFLD" id="SFLDG01151">
    <property type="entry name" value="Main.2:_Nu-like"/>
    <property type="match status" value="1"/>
</dbReference>
<dbReference type="InterPro" id="IPR040079">
    <property type="entry name" value="Glutathione_S-Trfase"/>
</dbReference>
<dbReference type="Gene3D" id="3.40.30.10">
    <property type="entry name" value="Glutaredoxin"/>
    <property type="match status" value="1"/>
</dbReference>
<dbReference type="SFLD" id="SFLDS00019">
    <property type="entry name" value="Glutathione_Transferase_(cytos"/>
    <property type="match status" value="1"/>
</dbReference>
<sequence length="283" mass="32500">MTSSATNRASQFVRHLSTMSTDVLSKPGLVLLTAGTPNGHKVSIYLEELVEIGAIKSYEFKAISFAKNEQKEPWRVFGFLEVNPNGRIPALIDNREGKKPINVWESASILLYLARTYDTKYEFHFEDPDLQTEMMNWIFFVQGGIGPMQGQANHFFRYAPEKVPYGINRYQNETKRLYSVYEKHLSRSEGNDYLVGNKYSIADMCTQPWVRLGEWAGIPLSEYPKLNAWVERIEARAATNRGYNIPDEDKRPKWKNNPEAADKMAKEASNWIMANNEKGKDDK</sequence>
<protein>
    <submittedName>
        <fullName evidence="5">BQ5605_C028g10586 protein</fullName>
    </submittedName>
</protein>
<dbReference type="SUPFAM" id="SSF52833">
    <property type="entry name" value="Thioredoxin-like"/>
    <property type="match status" value="1"/>
</dbReference>
<organism evidence="5 6">
    <name type="scientific">Microbotryum silenes-dioicae</name>
    <dbReference type="NCBI Taxonomy" id="796604"/>
    <lineage>
        <taxon>Eukaryota</taxon>
        <taxon>Fungi</taxon>
        <taxon>Dikarya</taxon>
        <taxon>Basidiomycota</taxon>
        <taxon>Pucciniomycotina</taxon>
        <taxon>Microbotryomycetes</taxon>
        <taxon>Microbotryales</taxon>
        <taxon>Microbotryaceae</taxon>
        <taxon>Microbotryum</taxon>
    </lineage>
</organism>
<dbReference type="Pfam" id="PF00043">
    <property type="entry name" value="GST_C"/>
    <property type="match status" value="1"/>
</dbReference>
<dbReference type="AlphaFoldDB" id="A0A2X0NBP0"/>
<dbReference type="Gene3D" id="1.20.1050.10">
    <property type="match status" value="1"/>
</dbReference>